<dbReference type="PANTHER" id="PTHR39329:SF1">
    <property type="entry name" value="ETHANOLAMINE AMMONIA-LYASE LARGE SUBUNIT"/>
    <property type="match status" value="1"/>
</dbReference>
<accession>A0A518GZH1</accession>
<keyword evidence="1" id="KW-0456">Lyase</keyword>
<dbReference type="Pfam" id="PF05985">
    <property type="entry name" value="EutC"/>
    <property type="match status" value="1"/>
</dbReference>
<proteinExistence type="predicted"/>
<dbReference type="InterPro" id="IPR042251">
    <property type="entry name" value="EutC_C"/>
</dbReference>
<gene>
    <name evidence="1" type="primary">eutB</name>
    <name evidence="1" type="ORF">ElP_18780</name>
</gene>
<dbReference type="EMBL" id="CP036426">
    <property type="protein sequence ID" value="QDV33997.1"/>
    <property type="molecule type" value="Genomic_DNA"/>
</dbReference>
<keyword evidence="2" id="KW-1185">Reference proteome</keyword>
<dbReference type="Proteomes" id="UP000317835">
    <property type="component" value="Chromosome"/>
</dbReference>
<dbReference type="Gene3D" id="3.20.20.70">
    <property type="entry name" value="Aldolase class I"/>
    <property type="match status" value="1"/>
</dbReference>
<name>A0A518GZH1_9BACT</name>
<reference evidence="1 2" key="1">
    <citation type="submission" date="2019-02" db="EMBL/GenBank/DDBJ databases">
        <title>Deep-cultivation of Planctomycetes and their phenomic and genomic characterization uncovers novel biology.</title>
        <authorList>
            <person name="Wiegand S."/>
            <person name="Jogler M."/>
            <person name="Boedeker C."/>
            <person name="Pinto D."/>
            <person name="Vollmers J."/>
            <person name="Rivas-Marin E."/>
            <person name="Kohn T."/>
            <person name="Peeters S.H."/>
            <person name="Heuer A."/>
            <person name="Rast P."/>
            <person name="Oberbeckmann S."/>
            <person name="Bunk B."/>
            <person name="Jeske O."/>
            <person name="Meyerdierks A."/>
            <person name="Storesund J.E."/>
            <person name="Kallscheuer N."/>
            <person name="Luecker S."/>
            <person name="Lage O.M."/>
            <person name="Pohl T."/>
            <person name="Merkel B.J."/>
            <person name="Hornburger P."/>
            <person name="Mueller R.-W."/>
            <person name="Bruemmer F."/>
            <person name="Labrenz M."/>
            <person name="Spormann A.M."/>
            <person name="Op den Camp H."/>
            <person name="Overmann J."/>
            <person name="Amann R."/>
            <person name="Jetten M.S.M."/>
            <person name="Mascher T."/>
            <person name="Medema M.H."/>
            <person name="Devos D.P."/>
            <person name="Kaster A.-K."/>
            <person name="Ovreas L."/>
            <person name="Rohde M."/>
            <person name="Galperin M.Y."/>
            <person name="Jogler C."/>
        </authorList>
    </citation>
    <scope>NUCLEOTIDE SEQUENCE [LARGE SCALE GENOMIC DNA]</scope>
    <source>
        <strain evidence="1 2">ElP</strain>
    </source>
</reference>
<dbReference type="GO" id="GO:0005829">
    <property type="term" value="C:cytosol"/>
    <property type="evidence" value="ECO:0007669"/>
    <property type="project" value="TreeGrafter"/>
</dbReference>
<dbReference type="EC" id="4.3.1.7" evidence="1"/>
<dbReference type="InterPro" id="IPR009246">
    <property type="entry name" value="EutC"/>
</dbReference>
<evidence type="ECO:0000313" key="2">
    <source>
        <dbReference type="Proteomes" id="UP000317835"/>
    </source>
</evidence>
<dbReference type="Gene3D" id="3.40.50.11240">
    <property type="entry name" value="Ethanolamine ammonia-lyase light chain (EutC)"/>
    <property type="match status" value="1"/>
</dbReference>
<dbReference type="KEGG" id="tpla:ElP_18780"/>
<evidence type="ECO:0000313" key="1">
    <source>
        <dbReference type="EMBL" id="QDV33997.1"/>
    </source>
</evidence>
<dbReference type="Pfam" id="PF06751">
    <property type="entry name" value="EutB"/>
    <property type="match status" value="1"/>
</dbReference>
<dbReference type="GO" id="GO:0008851">
    <property type="term" value="F:ethanolamine ammonia-lyase activity"/>
    <property type="evidence" value="ECO:0007669"/>
    <property type="project" value="UniProtKB-EC"/>
</dbReference>
<dbReference type="GO" id="GO:0006520">
    <property type="term" value="P:amino acid metabolic process"/>
    <property type="evidence" value="ECO:0007669"/>
    <property type="project" value="InterPro"/>
</dbReference>
<dbReference type="Gene3D" id="1.10.220.70">
    <property type="entry name" value="lyase"/>
    <property type="match status" value="1"/>
</dbReference>
<dbReference type="InterPro" id="IPR010628">
    <property type="entry name" value="EutB"/>
</dbReference>
<organism evidence="1 2">
    <name type="scientific">Tautonia plasticadhaerens</name>
    <dbReference type="NCBI Taxonomy" id="2527974"/>
    <lineage>
        <taxon>Bacteria</taxon>
        <taxon>Pseudomonadati</taxon>
        <taxon>Planctomycetota</taxon>
        <taxon>Planctomycetia</taxon>
        <taxon>Isosphaerales</taxon>
        <taxon>Isosphaeraceae</taxon>
        <taxon>Tautonia</taxon>
    </lineage>
</organism>
<dbReference type="InterPro" id="IPR044939">
    <property type="entry name" value="EutB_dom_2_sf"/>
</dbReference>
<dbReference type="RefSeq" id="WP_145268561.1">
    <property type="nucleotide sequence ID" value="NZ_CP036426.1"/>
</dbReference>
<dbReference type="NCBIfam" id="NF011649">
    <property type="entry name" value="PRK15067.1"/>
    <property type="match status" value="1"/>
</dbReference>
<protein>
    <submittedName>
        <fullName evidence="1">Ethanolamine ammonia-lyase heavy chain</fullName>
        <ecNumber evidence="1">4.3.1.7</ecNumber>
    </submittedName>
</protein>
<dbReference type="AlphaFoldDB" id="A0A518GZH1"/>
<dbReference type="InterPro" id="IPR013785">
    <property type="entry name" value="Aldolase_TIM"/>
</dbReference>
<dbReference type="PANTHER" id="PTHR39329">
    <property type="entry name" value="ETHANOLAMINE AMMONIA-LYASE HEAVY CHAIN"/>
    <property type="match status" value="1"/>
</dbReference>
<dbReference type="GO" id="GO:0046336">
    <property type="term" value="P:ethanolamine catabolic process"/>
    <property type="evidence" value="ECO:0007669"/>
    <property type="project" value="TreeGrafter"/>
</dbReference>
<dbReference type="GO" id="GO:0009350">
    <property type="term" value="C:ethanolamine ammonia-lyase complex"/>
    <property type="evidence" value="ECO:0007669"/>
    <property type="project" value="TreeGrafter"/>
</dbReference>
<dbReference type="OrthoDB" id="9770909at2"/>
<sequence>MRRRTFLGVLAGGASVLSIGPAGRALRASRAGPGVVVGEARAGEGLVQRVHSVSGGFDEAIFKQLLGAANVFKEGDAIVGVAAADERSRGNARALLANTRPGEVDAHPLLRDSLTDLLRTDVDDEAARATAGMTFGALKRFLLERDEDEIKAIMPGLSSEVIGCVVKLMSDRELVAVGSKIFNPLPGSRIGAKGYLGARIQPNSPTDDVDDVRWQVFSGWSFAVGDVVLGNNPVSSRPESVLAIQEALKDLLDTFGLDGVLPHCVLSHIDVQAEVERLRPGSTALWFQSIAGSDSANRTFGVDTESMCAYASSRTGPFGLYFETGQGADFTNGHGHGFDMVLHESRKYGFARALSRLVAAAREGAGATDPRPWVHLNDVAGFIGPEVFRTREQLVRCCLEDIVMGKLHGLCIGLDVCSTLHMDVSLDDLDWCLDRILPANPAYLMALPTKIDPMLGYLTTGFQDHVRLRERFGYKVDDRMWGFFRRLGVIDAQGRPTEHFGDPIHVYREYRRLKGDPRSDEEIASEGEARIDQVRGHGVFLARGRGDRPWDPEPGLGEAVRRIYDDAKRSIWAELPPGFVEQVPGVVRVETRSADRSDYIVHPESGERLSARGAEAIRGLRGRHRGRFDVQVVVSDGLNALAITDEGHLGPFLDRLRERLDAEGYRPAPETIVVTSGRVRAGYRIGEALFGGLEGPRAILHVIGERPGTGHHTFSVYITSPPGPTWAEEGRVDHDITRVASGIAATAMTPVRGADEAVDLLNTLTRAGR</sequence>